<keyword evidence="5" id="KW-0378">Hydrolase</keyword>
<evidence type="ECO:0000256" key="10">
    <source>
        <dbReference type="SAM" id="SignalP"/>
    </source>
</evidence>
<evidence type="ECO:0000256" key="2">
    <source>
        <dbReference type="ARBA" id="ARBA00007738"/>
    </source>
</evidence>
<dbReference type="EC" id="3.5.1.98" evidence="3"/>
<evidence type="ECO:0000256" key="6">
    <source>
        <dbReference type="ARBA" id="ARBA00022853"/>
    </source>
</evidence>
<dbReference type="GO" id="GO:0040029">
    <property type="term" value="P:epigenetic regulation of gene expression"/>
    <property type="evidence" value="ECO:0007669"/>
    <property type="project" value="TreeGrafter"/>
</dbReference>
<dbReference type="InterPro" id="IPR037138">
    <property type="entry name" value="His_deacetylse_dom_sf"/>
</dbReference>
<sequence length="411" mass="46450">MMNTADPTLEQRALLVLLVSSSSAWLSRDEWRSCTQVSRAWHELVAGIVLARHTTLFTSEKCEQHRIPKRSERPERLRIVLDRCLARFPKIRVVRELPFATIPQLVRFHTELHVDTITRLGTKIESSMAALDKMRLDAETPLLSPRSLALAAAKAPHATTKAISKQSYYAQFEYIDIDDDTVMMRHTVDASMVAAGGVCLAIDHVMYGKTRNAFCVVRPPGHHAEPQRAMGFCFFNNIGVAAFHALDHHKLERVTIIDFDVHHGNGTQKRVERERQIMYVSMHQAPLYPGTGFAHECGDHDNILNIPLKARTTSKTYRELFLSKVWPRVVAYRPQLVLISAGFDAHTQDPLADIRLQSDDYYWITSQIVKMAWQCCDGRVVSVLEGGYHARALGDSAEQHLLALAHGSMRP</sequence>
<keyword evidence="6" id="KW-0156">Chromatin regulator</keyword>
<dbReference type="PANTHER" id="PTHR10625">
    <property type="entry name" value="HISTONE DEACETYLASE HDAC1-RELATED"/>
    <property type="match status" value="1"/>
</dbReference>
<proteinExistence type="inferred from homology"/>
<keyword evidence="8" id="KW-0804">Transcription</keyword>
<keyword evidence="9" id="KW-0539">Nucleus</keyword>
<dbReference type="EMBL" id="GL376629">
    <property type="status" value="NOT_ANNOTATED_CDS"/>
    <property type="molecule type" value="Genomic_DNA"/>
</dbReference>
<dbReference type="GO" id="GO:0005737">
    <property type="term" value="C:cytoplasm"/>
    <property type="evidence" value="ECO:0007669"/>
    <property type="project" value="TreeGrafter"/>
</dbReference>
<dbReference type="STRING" id="431595.K3WR15"/>
<comment type="similarity">
    <text evidence="2">Belongs to the histone deacetylase family. HD type 2 subfamily.</text>
</comment>
<evidence type="ECO:0000256" key="4">
    <source>
        <dbReference type="ARBA" id="ARBA00022491"/>
    </source>
</evidence>
<dbReference type="PRINTS" id="PR01270">
    <property type="entry name" value="HDASUPER"/>
</dbReference>
<dbReference type="HOGENOM" id="CLU_007727_8_1_1"/>
<dbReference type="InterPro" id="IPR023696">
    <property type="entry name" value="Ureohydrolase_dom_sf"/>
</dbReference>
<dbReference type="CDD" id="cd11599">
    <property type="entry name" value="HDAC_classII_2"/>
    <property type="match status" value="1"/>
</dbReference>
<dbReference type="eggNOG" id="KOG1343">
    <property type="taxonomic scope" value="Eukaryota"/>
</dbReference>
<reference evidence="13" key="1">
    <citation type="journal article" date="2010" name="Genome Biol.">
        <title>Genome sequence of the necrotrophic plant pathogen Pythium ultimum reveals original pathogenicity mechanisms and effector repertoire.</title>
        <authorList>
            <person name="Levesque C.A."/>
            <person name="Brouwer H."/>
            <person name="Cano L."/>
            <person name="Hamilton J.P."/>
            <person name="Holt C."/>
            <person name="Huitema E."/>
            <person name="Raffaele S."/>
            <person name="Robideau G.P."/>
            <person name="Thines M."/>
            <person name="Win J."/>
            <person name="Zerillo M.M."/>
            <person name="Beakes G.W."/>
            <person name="Boore J.L."/>
            <person name="Busam D."/>
            <person name="Dumas B."/>
            <person name="Ferriera S."/>
            <person name="Fuerstenberg S.I."/>
            <person name="Gachon C.M."/>
            <person name="Gaulin E."/>
            <person name="Govers F."/>
            <person name="Grenville-Briggs L."/>
            <person name="Horner N."/>
            <person name="Hostetler J."/>
            <person name="Jiang R.H."/>
            <person name="Johnson J."/>
            <person name="Krajaejun T."/>
            <person name="Lin H."/>
            <person name="Meijer H.J."/>
            <person name="Moore B."/>
            <person name="Morris P."/>
            <person name="Phuntmart V."/>
            <person name="Puiu D."/>
            <person name="Shetty J."/>
            <person name="Stajich J.E."/>
            <person name="Tripathy S."/>
            <person name="Wawra S."/>
            <person name="van West P."/>
            <person name="Whitty B.R."/>
            <person name="Coutinho P.M."/>
            <person name="Henrissat B."/>
            <person name="Martin F."/>
            <person name="Thomas P.D."/>
            <person name="Tyler B.M."/>
            <person name="De Vries R.P."/>
            <person name="Kamoun S."/>
            <person name="Yandell M."/>
            <person name="Tisserat N."/>
            <person name="Buell C.R."/>
        </authorList>
    </citation>
    <scope>NUCLEOTIDE SEQUENCE</scope>
    <source>
        <strain evidence="13">DAOM:BR144</strain>
    </source>
</reference>
<dbReference type="GO" id="GO:0141221">
    <property type="term" value="F:histone deacetylase activity, hydrolytic mechanism"/>
    <property type="evidence" value="ECO:0007669"/>
    <property type="project" value="UniProtKB-EC"/>
</dbReference>
<evidence type="ECO:0000256" key="7">
    <source>
        <dbReference type="ARBA" id="ARBA00023015"/>
    </source>
</evidence>
<feature type="signal peptide" evidence="10">
    <location>
        <begin position="1"/>
        <end position="24"/>
    </location>
</feature>
<evidence type="ECO:0000313" key="13">
    <source>
        <dbReference type="Proteomes" id="UP000019132"/>
    </source>
</evidence>
<evidence type="ECO:0000256" key="9">
    <source>
        <dbReference type="ARBA" id="ARBA00023242"/>
    </source>
</evidence>
<evidence type="ECO:0000313" key="12">
    <source>
        <dbReference type="EnsemblProtists" id="PYU1_T007409"/>
    </source>
</evidence>
<reference evidence="13" key="2">
    <citation type="submission" date="2010-04" db="EMBL/GenBank/DDBJ databases">
        <authorList>
            <person name="Buell R."/>
            <person name="Hamilton J."/>
            <person name="Hostetler J."/>
        </authorList>
    </citation>
    <scope>NUCLEOTIDE SEQUENCE [LARGE SCALE GENOMIC DNA]</scope>
    <source>
        <strain evidence="13">DAOM:BR144</strain>
    </source>
</reference>
<keyword evidence="13" id="KW-1185">Reference proteome</keyword>
<reference evidence="12" key="3">
    <citation type="submission" date="2015-02" db="UniProtKB">
        <authorList>
            <consortium name="EnsemblProtists"/>
        </authorList>
    </citation>
    <scope>IDENTIFICATION</scope>
    <source>
        <strain evidence="12">DAOM BR144</strain>
    </source>
</reference>
<dbReference type="GO" id="GO:0000118">
    <property type="term" value="C:histone deacetylase complex"/>
    <property type="evidence" value="ECO:0007669"/>
    <property type="project" value="TreeGrafter"/>
</dbReference>
<feature type="chain" id="PRO_5003867947" description="histone deacetylase" evidence="10">
    <location>
        <begin position="25"/>
        <end position="411"/>
    </location>
</feature>
<evidence type="ECO:0000256" key="8">
    <source>
        <dbReference type="ARBA" id="ARBA00023163"/>
    </source>
</evidence>
<dbReference type="SUPFAM" id="SSF52768">
    <property type="entry name" value="Arginase/deacetylase"/>
    <property type="match status" value="1"/>
</dbReference>
<dbReference type="InterPro" id="IPR000286">
    <property type="entry name" value="HDACs"/>
</dbReference>
<keyword evidence="4" id="KW-0678">Repressor</keyword>
<feature type="domain" description="Histone deacetylase" evidence="11">
    <location>
        <begin position="72"/>
        <end position="403"/>
    </location>
</feature>
<dbReference type="OMA" id="YVSMHQA"/>
<name>K3WR15_GLOUD</name>
<dbReference type="PANTHER" id="PTHR10625:SF5">
    <property type="entry name" value="HISTONE DEACETYLASE"/>
    <property type="match status" value="1"/>
</dbReference>
<dbReference type="VEuPathDB" id="FungiDB:PYU1_G007393"/>
<dbReference type="Proteomes" id="UP000019132">
    <property type="component" value="Unassembled WGS sequence"/>
</dbReference>
<dbReference type="InterPro" id="IPR023801">
    <property type="entry name" value="His_deacetylse_dom"/>
</dbReference>
<dbReference type="InParanoid" id="K3WR15"/>
<organism evidence="12 13">
    <name type="scientific">Globisporangium ultimum (strain ATCC 200006 / CBS 805.95 / DAOM BR144)</name>
    <name type="common">Pythium ultimum</name>
    <dbReference type="NCBI Taxonomy" id="431595"/>
    <lineage>
        <taxon>Eukaryota</taxon>
        <taxon>Sar</taxon>
        <taxon>Stramenopiles</taxon>
        <taxon>Oomycota</taxon>
        <taxon>Peronosporomycetes</taxon>
        <taxon>Pythiales</taxon>
        <taxon>Pythiaceae</taxon>
        <taxon>Globisporangium</taxon>
    </lineage>
</organism>
<comment type="subcellular location">
    <subcellularLocation>
        <location evidence="1">Nucleus</location>
    </subcellularLocation>
</comment>
<dbReference type="EnsemblProtists" id="PYU1_T007409">
    <property type="protein sequence ID" value="PYU1_T007409"/>
    <property type="gene ID" value="PYU1_G007393"/>
</dbReference>
<dbReference type="AlphaFoldDB" id="K3WR15"/>
<keyword evidence="7" id="KW-0805">Transcription regulation</keyword>
<evidence type="ECO:0000259" key="11">
    <source>
        <dbReference type="Pfam" id="PF00850"/>
    </source>
</evidence>
<evidence type="ECO:0000256" key="1">
    <source>
        <dbReference type="ARBA" id="ARBA00004123"/>
    </source>
</evidence>
<accession>K3WR15</accession>
<evidence type="ECO:0000256" key="5">
    <source>
        <dbReference type="ARBA" id="ARBA00022801"/>
    </source>
</evidence>
<evidence type="ECO:0000256" key="3">
    <source>
        <dbReference type="ARBA" id="ARBA00012111"/>
    </source>
</evidence>
<dbReference type="Pfam" id="PF00850">
    <property type="entry name" value="Hist_deacetyl"/>
    <property type="match status" value="1"/>
</dbReference>
<protein>
    <recommendedName>
        <fullName evidence="3">histone deacetylase</fullName>
        <ecNumber evidence="3">3.5.1.98</ecNumber>
    </recommendedName>
</protein>
<dbReference type="Gene3D" id="3.40.800.20">
    <property type="entry name" value="Histone deacetylase domain"/>
    <property type="match status" value="1"/>
</dbReference>
<keyword evidence="10" id="KW-0732">Signal</keyword>